<dbReference type="EMBL" id="LWBR01000048">
    <property type="protein sequence ID" value="KZN95438.1"/>
    <property type="molecule type" value="Genomic_DNA"/>
</dbReference>
<feature type="domain" description="YhfS-like C-terminal" evidence="5">
    <location>
        <begin position="259"/>
        <end position="359"/>
    </location>
</feature>
<dbReference type="AlphaFoldDB" id="A0A163Z6R1"/>
<dbReference type="Gene3D" id="3.90.1150.130">
    <property type="match status" value="1"/>
</dbReference>
<evidence type="ECO:0000313" key="6">
    <source>
        <dbReference type="EMBL" id="KZN95438.1"/>
    </source>
</evidence>
<keyword evidence="3 4" id="KW-0663">Pyridoxal phosphate</keyword>
<dbReference type="InterPro" id="IPR054718">
    <property type="entry name" value="YhfS-like_C"/>
</dbReference>
<dbReference type="GO" id="GO:0071269">
    <property type="term" value="P:L-homocysteine biosynthetic process"/>
    <property type="evidence" value="ECO:0007669"/>
    <property type="project" value="TreeGrafter"/>
</dbReference>
<evidence type="ECO:0000256" key="3">
    <source>
        <dbReference type="ARBA" id="ARBA00022898"/>
    </source>
</evidence>
<dbReference type="InterPro" id="IPR000277">
    <property type="entry name" value="Cys/Met-Metab_PyrdxlP-dep_enz"/>
</dbReference>
<name>A0A163Z6R1_9BACI</name>
<dbReference type="Gene3D" id="3.40.640.10">
    <property type="entry name" value="Type I PLP-dependent aspartate aminotransferase-like (Major domain)"/>
    <property type="match status" value="1"/>
</dbReference>
<dbReference type="InterPro" id="IPR006235">
    <property type="entry name" value="OAc-hSer/O-AcSer_sulfhydrylase"/>
</dbReference>
<comment type="caution">
    <text evidence="6">The sequence shown here is derived from an EMBL/GenBank/DDBJ whole genome shotgun (WGS) entry which is preliminary data.</text>
</comment>
<dbReference type="STRING" id="33936.AZI98_13415"/>
<protein>
    <recommendedName>
        <fullName evidence="5">YhfS-like C-terminal domain-containing protein</fullName>
    </recommendedName>
</protein>
<evidence type="ECO:0000259" key="5">
    <source>
        <dbReference type="Pfam" id="PF22475"/>
    </source>
</evidence>
<organism evidence="6 7">
    <name type="scientific">Aeribacillus pallidus</name>
    <dbReference type="NCBI Taxonomy" id="33936"/>
    <lineage>
        <taxon>Bacteria</taxon>
        <taxon>Bacillati</taxon>
        <taxon>Bacillota</taxon>
        <taxon>Bacilli</taxon>
        <taxon>Bacillales</taxon>
        <taxon>Bacillaceae</taxon>
        <taxon>Aeribacillus</taxon>
    </lineage>
</organism>
<gene>
    <name evidence="6" type="ORF">AZI98_13415</name>
</gene>
<dbReference type="SUPFAM" id="SSF53383">
    <property type="entry name" value="PLP-dependent transferases"/>
    <property type="match status" value="1"/>
</dbReference>
<accession>A0A165WYC1</accession>
<dbReference type="InterPro" id="IPR015421">
    <property type="entry name" value="PyrdxlP-dep_Trfase_major"/>
</dbReference>
<dbReference type="PANTHER" id="PTHR43797:SF2">
    <property type="entry name" value="HOMOCYSTEINE_CYSTEINE SYNTHASE"/>
    <property type="match status" value="1"/>
</dbReference>
<dbReference type="InterPro" id="IPR015424">
    <property type="entry name" value="PyrdxlP-dep_Trfase"/>
</dbReference>
<dbReference type="GO" id="GO:0003961">
    <property type="term" value="F:O-acetylhomoserine aminocarboxypropyltransferase activity"/>
    <property type="evidence" value="ECO:0007669"/>
    <property type="project" value="TreeGrafter"/>
</dbReference>
<dbReference type="GO" id="GO:0006535">
    <property type="term" value="P:cysteine biosynthetic process from serine"/>
    <property type="evidence" value="ECO:0007669"/>
    <property type="project" value="TreeGrafter"/>
</dbReference>
<dbReference type="GO" id="GO:0005737">
    <property type="term" value="C:cytoplasm"/>
    <property type="evidence" value="ECO:0007669"/>
    <property type="project" value="TreeGrafter"/>
</dbReference>
<reference evidence="6 7" key="1">
    <citation type="submission" date="2016-04" db="EMBL/GenBank/DDBJ databases">
        <title>Draft genome sequence of Aeribacillus pallidus 8m3 from petroleum reservoir.</title>
        <authorList>
            <person name="Poltaraus A.B."/>
            <person name="Nazina T.N."/>
            <person name="Tourova T.P."/>
            <person name="Malakho S.M."/>
            <person name="Korshunova A.V."/>
            <person name="Sokolova D.S."/>
        </authorList>
    </citation>
    <scope>NUCLEOTIDE SEQUENCE [LARGE SCALE GENOMIC DNA]</scope>
    <source>
        <strain evidence="6 7">8m3</strain>
    </source>
</reference>
<evidence type="ECO:0000256" key="1">
    <source>
        <dbReference type="ARBA" id="ARBA00001933"/>
    </source>
</evidence>
<dbReference type="OrthoDB" id="9787096at2"/>
<keyword evidence="7" id="KW-1185">Reference proteome</keyword>
<proteinExistence type="inferred from homology"/>
<dbReference type="GO" id="GO:0030170">
    <property type="term" value="F:pyridoxal phosphate binding"/>
    <property type="evidence" value="ECO:0007669"/>
    <property type="project" value="InterPro"/>
</dbReference>
<dbReference type="RefSeq" id="WP_063388783.1">
    <property type="nucleotide sequence ID" value="NZ_LVHY01000107.1"/>
</dbReference>
<dbReference type="Pfam" id="PF22475">
    <property type="entry name" value="YhfS-like_C"/>
    <property type="match status" value="1"/>
</dbReference>
<evidence type="ECO:0000313" key="7">
    <source>
        <dbReference type="Proteomes" id="UP000076476"/>
    </source>
</evidence>
<comment type="cofactor">
    <cofactor evidence="1 4">
        <name>pyridoxal 5'-phosphate</name>
        <dbReference type="ChEBI" id="CHEBI:597326"/>
    </cofactor>
</comment>
<dbReference type="Proteomes" id="UP000076476">
    <property type="component" value="Unassembled WGS sequence"/>
</dbReference>
<keyword evidence="2" id="KW-0808">Transferase</keyword>
<comment type="similarity">
    <text evidence="4">Belongs to the trans-sulfuration enzymes family.</text>
</comment>
<dbReference type="Pfam" id="PF01053">
    <property type="entry name" value="Cys_Met_Meta_PP"/>
    <property type="match status" value="1"/>
</dbReference>
<sequence>MIMETYPLKSISIEEAKRRQFKLVDVITRHFRGDEMISLGDLGVVRGINKPKFTKKVEETLADFFGVEKALLVRGAGTGALRFGFMSFLQPGDQLLVHDAPIYPTSKTTLESMGIMPIYADFHNHEEIKNTIRQNPKLKGALIQHTRQKIDDHYDLAETIKIIRSADPALIIITDDNYAAMKVENIGVQVGADLSTFSMFKLLGPEGVGIILGKKDLIKEIEKMNYSGGSQVQGYEALEALRGLVYAPVMLAIQASVNDQLVHALNNGAVKGVKRAYLANAQSKVLLVEFTEPIAEEVLYHANELGAAPNPVGAESKYEVVPMFYRVSGTFLSSDPTLAKKMIRINPLRSGAETILRILEESIHRATENHKEI</sequence>
<accession>A0A163Z6R1</accession>
<evidence type="ECO:0000256" key="4">
    <source>
        <dbReference type="RuleBase" id="RU362118"/>
    </source>
</evidence>
<dbReference type="GO" id="GO:0004124">
    <property type="term" value="F:cysteine synthase activity"/>
    <property type="evidence" value="ECO:0007669"/>
    <property type="project" value="TreeGrafter"/>
</dbReference>
<dbReference type="GO" id="GO:0019346">
    <property type="term" value="P:transsulfuration"/>
    <property type="evidence" value="ECO:0007669"/>
    <property type="project" value="InterPro"/>
</dbReference>
<dbReference type="PANTHER" id="PTHR43797">
    <property type="entry name" value="HOMOCYSTEINE/CYSTEINE SYNTHASE"/>
    <property type="match status" value="1"/>
</dbReference>
<evidence type="ECO:0000256" key="2">
    <source>
        <dbReference type="ARBA" id="ARBA00022679"/>
    </source>
</evidence>